<reference evidence="2 3" key="1">
    <citation type="journal article" date="2002" name="Int. J. Syst. Evol. Microbiol.">
        <title>Sphingopyxis witflariensis sp. nov., isolated from activated sludge.</title>
        <authorList>
            <person name="Kampfer P."/>
            <person name="Witzenberger R."/>
            <person name="Denner E.B."/>
            <person name="Busse H.J."/>
            <person name="Neef A."/>
        </authorList>
    </citation>
    <scope>NUCLEOTIDE SEQUENCE [LARGE SCALE GENOMIC DNA]</scope>
    <source>
        <strain evidence="2 3">DSM 14551</strain>
    </source>
</reference>
<dbReference type="EMBL" id="NISJ01000022">
    <property type="protein sequence ID" value="OWQ90564.1"/>
    <property type="molecule type" value="Genomic_DNA"/>
</dbReference>
<dbReference type="InterPro" id="IPR009078">
    <property type="entry name" value="Ferritin-like_SF"/>
</dbReference>
<dbReference type="Proteomes" id="UP000197097">
    <property type="component" value="Unassembled WGS sequence"/>
</dbReference>
<dbReference type="Pfam" id="PF19825">
    <property type="entry name" value="DUF6306"/>
    <property type="match status" value="1"/>
</dbReference>
<gene>
    <name evidence="2" type="ORF">CDQ91_20405</name>
</gene>
<dbReference type="SUPFAM" id="SSF47240">
    <property type="entry name" value="Ferritin-like"/>
    <property type="match status" value="1"/>
</dbReference>
<sequence>MSGERASPVCYGAEADDIYMGYAGRDELLAALNILLEAERAGARVALESVGDATGPDHAAMMRAIRADEARWCAMLSRQIRRLGGTASRKCGAFHGKAMAIADPIERLAFLNHGQAWVVRKLADLTRRVRDDALHADLRRMAESHRINIDSAAAFLGETRPAS</sequence>
<name>A0A246JDB0_9SPHN</name>
<comment type="caution">
    <text evidence="2">The sequence shown here is derived from an EMBL/GenBank/DDBJ whole genome shotgun (WGS) entry which is preliminary data.</text>
</comment>
<dbReference type="AlphaFoldDB" id="A0A246JDB0"/>
<keyword evidence="3" id="KW-1185">Reference proteome</keyword>
<organism evidence="2 3">
    <name type="scientific">Sphingopyxis witflariensis</name>
    <dbReference type="NCBI Taxonomy" id="173675"/>
    <lineage>
        <taxon>Bacteria</taxon>
        <taxon>Pseudomonadati</taxon>
        <taxon>Pseudomonadota</taxon>
        <taxon>Alphaproteobacteria</taxon>
        <taxon>Sphingomonadales</taxon>
        <taxon>Sphingomonadaceae</taxon>
        <taxon>Sphingopyxis</taxon>
    </lineage>
</organism>
<feature type="domain" description="DUF6306" evidence="1">
    <location>
        <begin position="26"/>
        <end position="153"/>
    </location>
</feature>
<proteinExistence type="predicted"/>
<evidence type="ECO:0000313" key="3">
    <source>
        <dbReference type="Proteomes" id="UP000197097"/>
    </source>
</evidence>
<dbReference type="OrthoDB" id="9778912at2"/>
<protein>
    <recommendedName>
        <fullName evidence="1">DUF6306 domain-containing protein</fullName>
    </recommendedName>
</protein>
<accession>A0A246JDB0</accession>
<dbReference type="RefSeq" id="WP_088474548.1">
    <property type="nucleotide sequence ID" value="NZ_NISJ01000022.1"/>
</dbReference>
<dbReference type="InterPro" id="IPR046273">
    <property type="entry name" value="DUF6306"/>
</dbReference>
<evidence type="ECO:0000259" key="1">
    <source>
        <dbReference type="Pfam" id="PF19825"/>
    </source>
</evidence>
<evidence type="ECO:0000313" key="2">
    <source>
        <dbReference type="EMBL" id="OWQ90564.1"/>
    </source>
</evidence>